<evidence type="ECO:0000259" key="3">
    <source>
        <dbReference type="Pfam" id="PF00535"/>
    </source>
</evidence>
<keyword evidence="2" id="KW-0812">Transmembrane</keyword>
<proteinExistence type="inferred from homology"/>
<keyword evidence="2" id="KW-1133">Transmembrane helix</keyword>
<keyword evidence="5" id="KW-1185">Reference proteome</keyword>
<dbReference type="AlphaFoldDB" id="A0A6B3LV27"/>
<evidence type="ECO:0000256" key="1">
    <source>
        <dbReference type="ARBA" id="ARBA00038494"/>
    </source>
</evidence>
<dbReference type="PANTHER" id="PTHR43630:SF2">
    <property type="entry name" value="GLYCOSYLTRANSFERASE"/>
    <property type="match status" value="1"/>
</dbReference>
<dbReference type="Gene3D" id="3.90.550.10">
    <property type="entry name" value="Spore Coat Polysaccharide Biosynthesis Protein SpsA, Chain A"/>
    <property type="match status" value="1"/>
</dbReference>
<comment type="caution">
    <text evidence="4">The sequence shown here is derived from an EMBL/GenBank/DDBJ whole genome shotgun (WGS) entry which is preliminary data.</text>
</comment>
<name>A0A6B3LV27_9BACT</name>
<protein>
    <submittedName>
        <fullName evidence="4">Glycosyltransferase</fullName>
    </submittedName>
</protein>
<feature type="transmembrane region" description="Helical" evidence="2">
    <location>
        <begin position="6"/>
        <end position="24"/>
    </location>
</feature>
<dbReference type="InterPro" id="IPR001173">
    <property type="entry name" value="Glyco_trans_2-like"/>
</dbReference>
<dbReference type="RefSeq" id="WP_163913721.1">
    <property type="nucleotide sequence ID" value="NZ_JAAGWD010000002.1"/>
</dbReference>
<dbReference type="Proteomes" id="UP000474777">
    <property type="component" value="Unassembled WGS sequence"/>
</dbReference>
<evidence type="ECO:0000313" key="4">
    <source>
        <dbReference type="EMBL" id="NEM97407.1"/>
    </source>
</evidence>
<feature type="domain" description="Glycosyltransferase 2-like" evidence="3">
    <location>
        <begin position="40"/>
        <end position="208"/>
    </location>
</feature>
<dbReference type="SUPFAM" id="SSF53448">
    <property type="entry name" value="Nucleotide-diphospho-sugar transferases"/>
    <property type="match status" value="1"/>
</dbReference>
<feature type="transmembrane region" description="Helical" evidence="2">
    <location>
        <begin position="329"/>
        <end position="352"/>
    </location>
</feature>
<dbReference type="PANTHER" id="PTHR43630">
    <property type="entry name" value="POLY-BETA-1,6-N-ACETYL-D-GLUCOSAMINE SYNTHASE"/>
    <property type="match status" value="1"/>
</dbReference>
<sequence length="363" mass="42088">MIVSVIYFIVYFSIFLGLLYLLFYNRKSYTSAFTEQPRISILIAARNEEHSILRCLTAIDALNYPKDKIEVLIGNDASTDNTCAIVNDFIKDKPNYSCFTITQTIGNTRGKANVLAQLAHRATTDYFFYTDADIAVPKNWVQMMLSALDERVGVVTGITTITGNHFFHQMQALDWLYALGLIQVVADVKLPVTTMGNNMLLRRQAYESVGGFEGIKFSITEDIAIFNEILSKGWEFRNIYSRDTLALSLPADTFWQYLHQRKRWMSGSMHLPWYMVIIFILHSAYYPVLIPFWVHSSVAIMLGIFVLKLIFQSIFVRECLRRVNMTVPWYYYILFELYLVVSSVILIIFFFIPVKTVWKGRRY</sequence>
<dbReference type="GO" id="GO:0016740">
    <property type="term" value="F:transferase activity"/>
    <property type="evidence" value="ECO:0007669"/>
    <property type="project" value="UniProtKB-KW"/>
</dbReference>
<dbReference type="Pfam" id="PF00535">
    <property type="entry name" value="Glycos_transf_2"/>
    <property type="match status" value="1"/>
</dbReference>
<comment type="similarity">
    <text evidence="1">Belongs to the glycosyltransferase 2 family. WaaE/KdtX subfamily.</text>
</comment>
<reference evidence="4 5" key="1">
    <citation type="submission" date="2020-02" db="EMBL/GenBank/DDBJ databases">
        <authorList>
            <person name="Kim M.K."/>
        </authorList>
    </citation>
    <scope>NUCLEOTIDE SEQUENCE [LARGE SCALE GENOMIC DNA]</scope>
    <source>
        <strain evidence="4 5">BT327</strain>
    </source>
</reference>
<organism evidence="4 5">
    <name type="scientific">Pontibacter burrus</name>
    <dbReference type="NCBI Taxonomy" id="2704466"/>
    <lineage>
        <taxon>Bacteria</taxon>
        <taxon>Pseudomonadati</taxon>
        <taxon>Bacteroidota</taxon>
        <taxon>Cytophagia</taxon>
        <taxon>Cytophagales</taxon>
        <taxon>Hymenobacteraceae</taxon>
        <taxon>Pontibacter</taxon>
    </lineage>
</organism>
<feature type="transmembrane region" description="Helical" evidence="2">
    <location>
        <begin position="271"/>
        <end position="293"/>
    </location>
</feature>
<evidence type="ECO:0000313" key="5">
    <source>
        <dbReference type="Proteomes" id="UP000474777"/>
    </source>
</evidence>
<accession>A0A6B3LV27</accession>
<gene>
    <name evidence="4" type="ORF">GXP69_06845</name>
</gene>
<evidence type="ECO:0000256" key="2">
    <source>
        <dbReference type="SAM" id="Phobius"/>
    </source>
</evidence>
<keyword evidence="4" id="KW-0808">Transferase</keyword>
<dbReference type="InterPro" id="IPR029044">
    <property type="entry name" value="Nucleotide-diphossugar_trans"/>
</dbReference>
<keyword evidence="2" id="KW-0472">Membrane</keyword>
<feature type="transmembrane region" description="Helical" evidence="2">
    <location>
        <begin position="299"/>
        <end position="317"/>
    </location>
</feature>
<dbReference type="EMBL" id="JAAGWD010000002">
    <property type="protein sequence ID" value="NEM97407.1"/>
    <property type="molecule type" value="Genomic_DNA"/>
</dbReference>